<evidence type="ECO:0000313" key="1">
    <source>
        <dbReference type="EMBL" id="TBU64289.1"/>
    </source>
</evidence>
<proteinExistence type="predicted"/>
<dbReference type="Proteomes" id="UP000292082">
    <property type="component" value="Unassembled WGS sequence"/>
</dbReference>
<name>A0A4Q9Q9Q7_9APHY</name>
<dbReference type="EMBL" id="ML145086">
    <property type="protein sequence ID" value="TBU64289.1"/>
    <property type="molecule type" value="Genomic_DNA"/>
</dbReference>
<reference evidence="1 2" key="1">
    <citation type="submission" date="2019-01" db="EMBL/GenBank/DDBJ databases">
        <title>Draft genome sequences of three monokaryotic isolates of the white-rot basidiomycete fungus Dichomitus squalens.</title>
        <authorList>
            <consortium name="DOE Joint Genome Institute"/>
            <person name="Lopez S.C."/>
            <person name="Andreopoulos B."/>
            <person name="Pangilinan J."/>
            <person name="Lipzen A."/>
            <person name="Riley R."/>
            <person name="Ahrendt S."/>
            <person name="Ng V."/>
            <person name="Barry K."/>
            <person name="Daum C."/>
            <person name="Grigoriev I.V."/>
            <person name="Hilden K.S."/>
            <person name="Makela M.R."/>
            <person name="de Vries R.P."/>
        </authorList>
    </citation>
    <scope>NUCLEOTIDE SEQUENCE [LARGE SCALE GENOMIC DNA]</scope>
    <source>
        <strain evidence="1 2">CBS 464.89</strain>
    </source>
</reference>
<sequence>MRVSRLSFHRRVPTNVPSVLNSLRLLGTCAAHAGSRSAGELDRSQTRSIGDSVHSSIRSGLLSYDSRQCQD</sequence>
<evidence type="ECO:0000313" key="2">
    <source>
        <dbReference type="Proteomes" id="UP000292082"/>
    </source>
</evidence>
<dbReference type="AlphaFoldDB" id="A0A4Q9Q9Q7"/>
<organism evidence="1 2">
    <name type="scientific">Dichomitus squalens</name>
    <dbReference type="NCBI Taxonomy" id="114155"/>
    <lineage>
        <taxon>Eukaryota</taxon>
        <taxon>Fungi</taxon>
        <taxon>Dikarya</taxon>
        <taxon>Basidiomycota</taxon>
        <taxon>Agaricomycotina</taxon>
        <taxon>Agaricomycetes</taxon>
        <taxon>Polyporales</taxon>
        <taxon>Polyporaceae</taxon>
        <taxon>Dichomitus</taxon>
    </lineage>
</organism>
<keyword evidence="2" id="KW-1185">Reference proteome</keyword>
<protein>
    <submittedName>
        <fullName evidence="1">Uncharacterized protein</fullName>
    </submittedName>
</protein>
<gene>
    <name evidence="1" type="ORF">BD310DRAFT_914396</name>
</gene>
<accession>A0A4Q9Q9Q7</accession>